<protein>
    <recommendedName>
        <fullName evidence="1">KIB1-4 beta-propeller domain-containing protein</fullName>
    </recommendedName>
</protein>
<dbReference type="EMBL" id="PDCK01000045">
    <property type="protein sequence ID" value="PRQ20069.1"/>
    <property type="molecule type" value="Genomic_DNA"/>
</dbReference>
<dbReference type="AlphaFoldDB" id="A0A2P6PDS9"/>
<name>A0A2P6PDS9_ROSCH</name>
<dbReference type="InterPro" id="IPR005174">
    <property type="entry name" value="KIB1-4_b-propeller"/>
</dbReference>
<reference evidence="2 3" key="1">
    <citation type="journal article" date="2018" name="Nat. Genet.">
        <title>The Rosa genome provides new insights in the design of modern roses.</title>
        <authorList>
            <person name="Bendahmane M."/>
        </authorList>
    </citation>
    <scope>NUCLEOTIDE SEQUENCE [LARGE SCALE GENOMIC DNA]</scope>
    <source>
        <strain evidence="3">cv. Old Blush</strain>
    </source>
</reference>
<dbReference type="OrthoDB" id="1219048at2759"/>
<dbReference type="OMA" id="CHANNSK"/>
<proteinExistence type="predicted"/>
<dbReference type="InterPro" id="IPR050942">
    <property type="entry name" value="F-box_BR-signaling"/>
</dbReference>
<feature type="domain" description="KIB1-4 beta-propeller" evidence="1">
    <location>
        <begin position="93"/>
        <end position="388"/>
    </location>
</feature>
<dbReference type="Gramene" id="PRQ20069">
    <property type="protein sequence ID" value="PRQ20069"/>
    <property type="gene ID" value="RchiOBHm_Chr7g0224141"/>
</dbReference>
<dbReference type="Pfam" id="PF03478">
    <property type="entry name" value="Beta-prop_KIB1-4"/>
    <property type="match status" value="1"/>
</dbReference>
<dbReference type="PANTHER" id="PTHR44259">
    <property type="entry name" value="OS07G0183000 PROTEIN-RELATED"/>
    <property type="match status" value="1"/>
</dbReference>
<keyword evidence="3" id="KW-1185">Reference proteome</keyword>
<gene>
    <name evidence="2" type="ORF">RchiOBHm_Chr7g0224141</name>
</gene>
<evidence type="ECO:0000313" key="2">
    <source>
        <dbReference type="EMBL" id="PRQ20069.1"/>
    </source>
</evidence>
<dbReference type="STRING" id="74649.A0A2P6PDS9"/>
<sequence length="425" mass="48444">MSREKGHTLIGNSGGMINCRRVTSSDSKWAVSLTVDVAFVILDKLLEPIDHVRFAAICKLWHSFAKHYNHTTRRWPKLLPPMLILPGDQDLIYSLSEGKVYHKINLAMPRFNYHSARRYVACGNGWLATMHYYGLDSNILLLNPFTRVTHLLGCRGWRLGRSTKLEQTRMIPERKQAPKLILFGDPSVNGDNSFMVVAFYTTDSTLGFIRGGQSFWSSIETMEQYAITDAIFYKGQVYAVDKNLGRIVSFDVKTCTSGNSLRAKILNNTYMCSSSHSYLVESTKGELLHVRRFLKVQREWGQLTMPVTFTFKVYKLVFDDNGYVVQQVELKTLGDETLFVGDNQSMSVLASSFSWCRPNSIYYTSDSITVEDDYRNFNSCCQCDMGIFNLEEGTTTPLQCYPQHSSEEYRLEPATWILPPINGLC</sequence>
<organism evidence="2 3">
    <name type="scientific">Rosa chinensis</name>
    <name type="common">China rose</name>
    <dbReference type="NCBI Taxonomy" id="74649"/>
    <lineage>
        <taxon>Eukaryota</taxon>
        <taxon>Viridiplantae</taxon>
        <taxon>Streptophyta</taxon>
        <taxon>Embryophyta</taxon>
        <taxon>Tracheophyta</taxon>
        <taxon>Spermatophyta</taxon>
        <taxon>Magnoliopsida</taxon>
        <taxon>eudicotyledons</taxon>
        <taxon>Gunneridae</taxon>
        <taxon>Pentapetalae</taxon>
        <taxon>rosids</taxon>
        <taxon>fabids</taxon>
        <taxon>Rosales</taxon>
        <taxon>Rosaceae</taxon>
        <taxon>Rosoideae</taxon>
        <taxon>Rosoideae incertae sedis</taxon>
        <taxon>Rosa</taxon>
    </lineage>
</organism>
<dbReference type="Proteomes" id="UP000238479">
    <property type="component" value="Chromosome 7"/>
</dbReference>
<evidence type="ECO:0000313" key="3">
    <source>
        <dbReference type="Proteomes" id="UP000238479"/>
    </source>
</evidence>
<accession>A0A2P6PDS9</accession>
<comment type="caution">
    <text evidence="2">The sequence shown here is derived from an EMBL/GenBank/DDBJ whole genome shotgun (WGS) entry which is preliminary data.</text>
</comment>
<dbReference type="PANTHER" id="PTHR44259:SF93">
    <property type="entry name" value="PROTEIN, PUTATIVE (DUF295)-RELATED"/>
    <property type="match status" value="1"/>
</dbReference>
<evidence type="ECO:0000259" key="1">
    <source>
        <dbReference type="Pfam" id="PF03478"/>
    </source>
</evidence>